<dbReference type="Proteomes" id="UP000051863">
    <property type="component" value="Unassembled WGS sequence"/>
</dbReference>
<organism evidence="1 2">
    <name type="scientific">Stenotrophomonas terrae</name>
    <dbReference type="NCBI Taxonomy" id="405446"/>
    <lineage>
        <taxon>Bacteria</taxon>
        <taxon>Pseudomonadati</taxon>
        <taxon>Pseudomonadota</taxon>
        <taxon>Gammaproteobacteria</taxon>
        <taxon>Lysobacterales</taxon>
        <taxon>Lysobacteraceae</taxon>
        <taxon>Stenotrophomonas</taxon>
    </lineage>
</organism>
<accession>A0A0R0CD62</accession>
<dbReference type="PATRIC" id="fig|405446.3.peg.3345"/>
<sequence>MIEIDQSKAEEMIGKVVLAGVSLCDSSENVVDHRQYFGTVLRINAHEGLVIASGVDGEEIDLPPYLDQYSHADPGVYRLKSIDQVVTNPDYISTWRVYSAASDDTGAA</sequence>
<comment type="caution">
    <text evidence="1">The sequence shown here is derived from an EMBL/GenBank/DDBJ whole genome shotgun (WGS) entry which is preliminary data.</text>
</comment>
<protein>
    <submittedName>
        <fullName evidence="1">Uncharacterized protein</fullName>
    </submittedName>
</protein>
<keyword evidence="2" id="KW-1185">Reference proteome</keyword>
<dbReference type="AlphaFoldDB" id="A0A0R0CD62"/>
<reference evidence="1 2" key="1">
    <citation type="submission" date="2015-05" db="EMBL/GenBank/DDBJ databases">
        <title>Genome sequencing and analysis of members of genus Stenotrophomonas.</title>
        <authorList>
            <person name="Patil P.P."/>
            <person name="Midha S."/>
            <person name="Patil P.B."/>
        </authorList>
    </citation>
    <scope>NUCLEOTIDE SEQUENCE [LARGE SCALE GENOMIC DNA]</scope>
    <source>
        <strain evidence="1 2">DSM 18941</strain>
    </source>
</reference>
<dbReference type="EMBL" id="LDJJ01000069">
    <property type="protein sequence ID" value="KRG63828.1"/>
    <property type="molecule type" value="Genomic_DNA"/>
</dbReference>
<dbReference type="OrthoDB" id="5703936at2"/>
<evidence type="ECO:0000313" key="2">
    <source>
        <dbReference type="Proteomes" id="UP000051863"/>
    </source>
</evidence>
<name>A0A0R0CD62_9GAMM</name>
<dbReference type="RefSeq" id="WP_057630225.1">
    <property type="nucleotide sequence ID" value="NZ_LDJJ01000069.1"/>
</dbReference>
<gene>
    <name evidence="1" type="ORF">ABB27_17280</name>
</gene>
<evidence type="ECO:0000313" key="1">
    <source>
        <dbReference type="EMBL" id="KRG63828.1"/>
    </source>
</evidence>
<proteinExistence type="predicted"/>